<accession>A0AAV3ZHF4</accession>
<reference evidence="3 4" key="1">
    <citation type="journal article" date="2021" name="Elife">
        <title>Chloroplast acquisition without the gene transfer in kleptoplastic sea slugs, Plakobranchus ocellatus.</title>
        <authorList>
            <person name="Maeda T."/>
            <person name="Takahashi S."/>
            <person name="Yoshida T."/>
            <person name="Shimamura S."/>
            <person name="Takaki Y."/>
            <person name="Nagai Y."/>
            <person name="Toyoda A."/>
            <person name="Suzuki Y."/>
            <person name="Arimoto A."/>
            <person name="Ishii H."/>
            <person name="Satoh N."/>
            <person name="Nishiyama T."/>
            <person name="Hasebe M."/>
            <person name="Maruyama T."/>
            <person name="Minagawa J."/>
            <person name="Obokata J."/>
            <person name="Shigenobu S."/>
        </authorList>
    </citation>
    <scope>NUCLEOTIDE SEQUENCE [LARGE SCALE GENOMIC DNA]</scope>
</reference>
<evidence type="ECO:0000256" key="2">
    <source>
        <dbReference type="SAM" id="Phobius"/>
    </source>
</evidence>
<evidence type="ECO:0000313" key="4">
    <source>
        <dbReference type="Proteomes" id="UP000735302"/>
    </source>
</evidence>
<keyword evidence="2" id="KW-0812">Transmembrane</keyword>
<evidence type="ECO:0000313" key="3">
    <source>
        <dbReference type="EMBL" id="GFN98585.1"/>
    </source>
</evidence>
<feature type="region of interest" description="Disordered" evidence="1">
    <location>
        <begin position="65"/>
        <end position="95"/>
    </location>
</feature>
<proteinExistence type="predicted"/>
<keyword evidence="2" id="KW-0472">Membrane</keyword>
<dbReference type="EMBL" id="BLXT01002860">
    <property type="protein sequence ID" value="GFN98585.1"/>
    <property type="molecule type" value="Genomic_DNA"/>
</dbReference>
<comment type="caution">
    <text evidence="3">The sequence shown here is derived from an EMBL/GenBank/DDBJ whole genome shotgun (WGS) entry which is preliminary data.</text>
</comment>
<keyword evidence="2" id="KW-1133">Transmembrane helix</keyword>
<feature type="transmembrane region" description="Helical" evidence="2">
    <location>
        <begin position="15"/>
        <end position="34"/>
    </location>
</feature>
<gene>
    <name evidence="3" type="ORF">PoB_002509100</name>
</gene>
<name>A0AAV3ZHF4_9GAST</name>
<evidence type="ECO:0000256" key="1">
    <source>
        <dbReference type="SAM" id="MobiDB-lite"/>
    </source>
</evidence>
<dbReference type="Proteomes" id="UP000735302">
    <property type="component" value="Unassembled WGS sequence"/>
</dbReference>
<dbReference type="AlphaFoldDB" id="A0AAV3ZHF4"/>
<protein>
    <submittedName>
        <fullName evidence="3">Uncharacterized protein</fullName>
    </submittedName>
</protein>
<sequence>MWSKKGDLRTSTDSALFSPFGCFVIVFYSTLANVTRENVMSETTSTCAITFLRSRRLVSARLGANGRANQRRRVPKGFRLSSQSPGPFQVKGQGHNPKFEKSIVSRISPQNGDLWVSIHHFL</sequence>
<keyword evidence="4" id="KW-1185">Reference proteome</keyword>
<organism evidence="3 4">
    <name type="scientific">Plakobranchus ocellatus</name>
    <dbReference type="NCBI Taxonomy" id="259542"/>
    <lineage>
        <taxon>Eukaryota</taxon>
        <taxon>Metazoa</taxon>
        <taxon>Spiralia</taxon>
        <taxon>Lophotrochozoa</taxon>
        <taxon>Mollusca</taxon>
        <taxon>Gastropoda</taxon>
        <taxon>Heterobranchia</taxon>
        <taxon>Euthyneura</taxon>
        <taxon>Panpulmonata</taxon>
        <taxon>Sacoglossa</taxon>
        <taxon>Placobranchoidea</taxon>
        <taxon>Plakobranchidae</taxon>
        <taxon>Plakobranchus</taxon>
    </lineage>
</organism>